<reference evidence="5 6" key="1">
    <citation type="journal article" date="2016" name="G3 (Bethesda)">
        <title>First Draft Assembly and Annotation of the Genome of a California Endemic Oak Quercus lobata Nee (Fagaceae).</title>
        <authorList>
            <person name="Sork V.L."/>
            <person name="Fitz-Gibbon S.T."/>
            <person name="Puiu D."/>
            <person name="Crepeau M."/>
            <person name="Gugger P.F."/>
            <person name="Sherman R."/>
            <person name="Stevens K."/>
            <person name="Langley C.H."/>
            <person name="Pellegrini M."/>
            <person name="Salzberg S.L."/>
        </authorList>
    </citation>
    <scope>NUCLEOTIDE SEQUENCE [LARGE SCALE GENOMIC DNA]</scope>
    <source>
        <strain evidence="5 6">cv. SW786</strain>
    </source>
</reference>
<evidence type="ECO:0000256" key="1">
    <source>
        <dbReference type="ARBA" id="ARBA00004123"/>
    </source>
</evidence>
<comment type="subcellular location">
    <subcellularLocation>
        <location evidence="2">Cytoplasm</location>
    </subcellularLocation>
    <subcellularLocation>
        <location evidence="1">Nucleus</location>
    </subcellularLocation>
</comment>
<keyword evidence="3" id="KW-0963">Cytoplasm</keyword>
<name>A0A7N2M4P9_QUELO</name>
<keyword evidence="4" id="KW-0539">Nucleus</keyword>
<evidence type="ECO:0000256" key="2">
    <source>
        <dbReference type="ARBA" id="ARBA00004496"/>
    </source>
</evidence>
<dbReference type="GO" id="GO:0005634">
    <property type="term" value="C:nucleus"/>
    <property type="evidence" value="ECO:0007669"/>
    <property type="project" value="UniProtKB-SubCell"/>
</dbReference>
<sequence>MGDDGFQNYCLVVIVEYANLVIATGNGGFRCQFGTACGRSNSIQVQGRFFGELEALIYVNEEFVGEITIEGFQSPLADLDDLVSSYEAMLVRSVSSVVRNILRSVGFNICNSDSTKLKSYGSRKMILEGSLSFKGRELETVFSFKTPTAQMENDAFGRCKVYKSFRTRRRLVDCAVLVEQSWWKLLDFAELKRSSISFFDISKPEIADSRWSRARTRAAKVGKGLCKVGNAKKPALQHWLEAIDPCHRYGHNLQFYYVKWLHCESKQPFFYWLDVGEGKEVNHDRCPRSKLQQQCIKYFGPAERKAYEVVVQDGKLVYKQSGEDLHTGGGPKDAKWIFVLSTSKTLYVGLKNKGTFQHSSFLAGGATLSAGRLVVEDGILKKSPGEEEEEEEEEEALYKKGSDICLQSNPTEAILSQDTESTSECALIPETRILMLQNIPHHPCQDSNGYETAEESLSSEEDFLVLKMNLFDGYQEEDDEQPIPKEKILQRIDSHKGMKSYQWAKQLSSKWATDVGPRIGCMRDYPSELQAWVLEQSNLSPKSRNTNASPWSFSRFSTMDTTPFSLFRETTAVRSSLAPEQVTQSQTTL</sequence>
<dbReference type="AlphaFoldDB" id="A0A7N2M4P9"/>
<organism evidence="5 6">
    <name type="scientific">Quercus lobata</name>
    <name type="common">Valley oak</name>
    <dbReference type="NCBI Taxonomy" id="97700"/>
    <lineage>
        <taxon>Eukaryota</taxon>
        <taxon>Viridiplantae</taxon>
        <taxon>Streptophyta</taxon>
        <taxon>Embryophyta</taxon>
        <taxon>Tracheophyta</taxon>
        <taxon>Spermatophyta</taxon>
        <taxon>Magnoliopsida</taxon>
        <taxon>eudicotyledons</taxon>
        <taxon>Gunneridae</taxon>
        <taxon>Pentapetalae</taxon>
        <taxon>rosids</taxon>
        <taxon>fabids</taxon>
        <taxon>Fagales</taxon>
        <taxon>Fagaceae</taxon>
        <taxon>Quercus</taxon>
    </lineage>
</organism>
<dbReference type="PANTHER" id="PTHR31250:SF38">
    <property type="entry name" value="IQ DOMAIN-CONTAINING PROTEIN IQM6"/>
    <property type="match status" value="1"/>
</dbReference>
<dbReference type="GO" id="GO:0005737">
    <property type="term" value="C:cytoplasm"/>
    <property type="evidence" value="ECO:0007669"/>
    <property type="project" value="UniProtKB-SubCell"/>
</dbReference>
<dbReference type="EMBL" id="LRBV02000007">
    <property type="status" value="NOT_ANNOTATED_CDS"/>
    <property type="molecule type" value="Genomic_DNA"/>
</dbReference>
<reference evidence="5" key="2">
    <citation type="submission" date="2021-01" db="UniProtKB">
        <authorList>
            <consortium name="EnsemblPlants"/>
        </authorList>
    </citation>
    <scope>IDENTIFICATION</scope>
</reference>
<evidence type="ECO:0000313" key="5">
    <source>
        <dbReference type="EnsemblPlants" id="QL07p025684:mrna"/>
    </source>
</evidence>
<evidence type="ECO:0000313" key="6">
    <source>
        <dbReference type="Proteomes" id="UP000594261"/>
    </source>
</evidence>
<evidence type="ECO:0008006" key="7">
    <source>
        <dbReference type="Google" id="ProtNLM"/>
    </source>
</evidence>
<dbReference type="Proteomes" id="UP000594261">
    <property type="component" value="Chromosome 7"/>
</dbReference>
<dbReference type="Gramene" id="QL07p025684:mrna">
    <property type="protein sequence ID" value="QL07p025684:mrna"/>
    <property type="gene ID" value="QL07p025684"/>
</dbReference>
<dbReference type="EnsemblPlants" id="QL07p025684:mrna">
    <property type="protein sequence ID" value="QL07p025684:mrna"/>
    <property type="gene ID" value="QL07p025684"/>
</dbReference>
<dbReference type="OMA" id="LQPMETT"/>
<dbReference type="PANTHER" id="PTHR31250">
    <property type="entry name" value="IQ DOMAIN-CONTAINING PROTEIN IQM3"/>
    <property type="match status" value="1"/>
</dbReference>
<accession>A0A7N2M4P9</accession>
<evidence type="ECO:0000256" key="3">
    <source>
        <dbReference type="ARBA" id="ARBA00022490"/>
    </source>
</evidence>
<dbReference type="InterPro" id="IPR044159">
    <property type="entry name" value="IQM"/>
</dbReference>
<dbReference type="InParanoid" id="A0A7N2M4P9"/>
<evidence type="ECO:0000256" key="4">
    <source>
        <dbReference type="ARBA" id="ARBA00023242"/>
    </source>
</evidence>
<proteinExistence type="predicted"/>
<protein>
    <recommendedName>
        <fullName evidence="7">Calmodulin-binding protein</fullName>
    </recommendedName>
</protein>
<keyword evidence="6" id="KW-1185">Reference proteome</keyword>